<reference evidence="1" key="1">
    <citation type="journal article" date="2014" name="Front. Microbiol.">
        <title>High frequency of phylogenetically diverse reductive dehalogenase-homologous genes in deep subseafloor sedimentary metagenomes.</title>
        <authorList>
            <person name="Kawai M."/>
            <person name="Futagami T."/>
            <person name="Toyoda A."/>
            <person name="Takaki Y."/>
            <person name="Nishi S."/>
            <person name="Hori S."/>
            <person name="Arai W."/>
            <person name="Tsubouchi T."/>
            <person name="Morono Y."/>
            <person name="Uchiyama I."/>
            <person name="Ito T."/>
            <person name="Fujiyama A."/>
            <person name="Inagaki F."/>
            <person name="Takami H."/>
        </authorList>
    </citation>
    <scope>NUCLEOTIDE SEQUENCE</scope>
    <source>
        <strain evidence="1">Expedition CK06-06</strain>
    </source>
</reference>
<proteinExistence type="predicted"/>
<feature type="non-terminal residue" evidence="1">
    <location>
        <position position="51"/>
    </location>
</feature>
<sequence>MSLLVKAGISKLSELDIDAAPTKAKSIAELILTTQGDLLYRNTLAERLAAK</sequence>
<evidence type="ECO:0000313" key="1">
    <source>
        <dbReference type="EMBL" id="GAJ19433.1"/>
    </source>
</evidence>
<gene>
    <name evidence="1" type="ORF">S12H4_61301</name>
</gene>
<accession>X1UPN2</accession>
<protein>
    <submittedName>
        <fullName evidence="1">Uncharacterized protein</fullName>
    </submittedName>
</protein>
<name>X1UPN2_9ZZZZ</name>
<comment type="caution">
    <text evidence="1">The sequence shown here is derived from an EMBL/GenBank/DDBJ whole genome shotgun (WGS) entry which is preliminary data.</text>
</comment>
<dbReference type="AlphaFoldDB" id="X1UPN2"/>
<organism evidence="1">
    <name type="scientific">marine sediment metagenome</name>
    <dbReference type="NCBI Taxonomy" id="412755"/>
    <lineage>
        <taxon>unclassified sequences</taxon>
        <taxon>metagenomes</taxon>
        <taxon>ecological metagenomes</taxon>
    </lineage>
</organism>
<dbReference type="EMBL" id="BARW01040643">
    <property type="protein sequence ID" value="GAJ19433.1"/>
    <property type="molecule type" value="Genomic_DNA"/>
</dbReference>